<evidence type="ECO:0008006" key="4">
    <source>
        <dbReference type="Google" id="ProtNLM"/>
    </source>
</evidence>
<name>A0A9X5C9Y4_9FIRM</name>
<evidence type="ECO:0000313" key="2">
    <source>
        <dbReference type="EMBL" id="NDO70430.1"/>
    </source>
</evidence>
<dbReference type="EMBL" id="VIRB01000107">
    <property type="protein sequence ID" value="NDO70430.1"/>
    <property type="molecule type" value="Genomic_DNA"/>
</dbReference>
<feature type="region of interest" description="Disordered" evidence="1">
    <location>
        <begin position="561"/>
        <end position="585"/>
    </location>
</feature>
<comment type="caution">
    <text evidence="2">The sequence shown here is derived from an EMBL/GenBank/DDBJ whole genome shotgun (WGS) entry which is preliminary data.</text>
</comment>
<evidence type="ECO:0000256" key="1">
    <source>
        <dbReference type="SAM" id="MobiDB-lite"/>
    </source>
</evidence>
<gene>
    <name evidence="2" type="ORF">FMM80_17995</name>
</gene>
<evidence type="ECO:0000313" key="3">
    <source>
        <dbReference type="Proteomes" id="UP000474104"/>
    </source>
</evidence>
<organism evidence="2 3">
    <name type="scientific">Schaedlerella arabinosiphila</name>
    <dbReference type="NCBI Taxonomy" id="2044587"/>
    <lineage>
        <taxon>Bacteria</taxon>
        <taxon>Bacillati</taxon>
        <taxon>Bacillota</taxon>
        <taxon>Clostridia</taxon>
        <taxon>Lachnospirales</taxon>
        <taxon>Lachnospiraceae</taxon>
        <taxon>Schaedlerella</taxon>
    </lineage>
</organism>
<proteinExistence type="predicted"/>
<accession>A0A9X5C9Y4</accession>
<sequence length="1157" mass="123676">MKNVEKIEVDTTKLRKVSNNIKKLSSIDAGAIPAVSDGVKKVADSIKTLNNVNTKDSGVNNTVNALRRMLSIDSKSFKPGNFTKVINSIGSLAKIPDVSSSTNRLVSSLSRIAKAGSGGKEASAGIAQLGQQLKKTIKSFVATENISESVNSFIQSVAKLATVGSKAGQSAAGLGDLSKALRSLFDEMKDAPRIQENTIRMTEALAQLSKAGAHIDKSTGTASASFDKLSKVTSTAAGIITAAMKKIAAAIKKGFGGVSKLVSKTASGIVTASKKIAASFTNISRSSNWLSNASFSLGNLLKTALGFKAVSGLVEFGKSAIDLGSDITEVENVVDTAFGSMAQKAYDFASTASEQFGLSELAAKQYSGTMMAMLKSSGVAQEAAADMSITLTGLAGDLASFYNLDTDEAFRKLRAAIAGETEPMKALGVNMNIVNLEAFAMSQGITKAYKDMTLAEQSILRYNYILAKTSDAQGDFARTAGSWANQIRLLKLNLQSISAIIGQGLIAAILPAIKWLNKLMAKLTQAAKVFRDFMYVLTGKKIETTPKGIVDDTAGMIDTSTDLSSIGDSGEEAAEGVEDAADSMDEATGSAKKLKKALSVLPIDQLNQLTGNLDDLDSSSKKDKKDKDKDLDDLGLGDMSDLFDDAFDKQEIQPVNEWARRLREAFLAGDWEELGKTIAEMLNKGLQKVYKVIKDITPKVEKALRNFAKVFNSFVKWFDWDLLGRTIGAGVNLVTKAFNALFGPGGIDLEQLGRKLSVGFRGLVDEVNWRELGNAIGNGFMIAWRIASGFVEDMWRLDPDTLLTGWAENGIALAEAVQGIFERINFAQIGKTLSDGFNGIVEVIRNFRNEMASNQTWSMIGKNISDGLNNIIDNIDLSGMAHQISGLLLDLLRMLNDAAEMTHWSDFGYKIAEALFSIPWLDLFNQVFDFVAATFGEALGGFVNYLMIHAEELGQGFADLFNTAFDRLKYVTNNIPWTDIADSISAWLNTAIHGIRWEEAGQTLNVFMQKLLGTLFDVAEKTDWTALGEGIGNFLSEIDWETIFAKVFGILKNVVFGLVSGFASTTAGDMAIKLATAIGGISLAKTAFPLVDSLVQGFTGSSVGSHLVTGIKTLFAPVTGLFAPGGAIYEAFGMGAINLSIALEGLTGVSVPVGASM</sequence>
<dbReference type="AlphaFoldDB" id="A0A9X5C9Y4"/>
<dbReference type="Proteomes" id="UP000474104">
    <property type="component" value="Unassembled WGS sequence"/>
</dbReference>
<dbReference type="RefSeq" id="WP_162205809.1">
    <property type="nucleotide sequence ID" value="NZ_VIRB01000107.1"/>
</dbReference>
<feature type="compositionally biased region" description="Acidic residues" evidence="1">
    <location>
        <begin position="569"/>
        <end position="585"/>
    </location>
</feature>
<protein>
    <recommendedName>
        <fullName evidence="4">Tape measure protein</fullName>
    </recommendedName>
</protein>
<reference evidence="2 3" key="1">
    <citation type="submission" date="2019-07" db="EMBL/GenBank/DDBJ databases">
        <title>Draft genome sequences of 15 bacterial species constituting the stable defined intestinal microbiota of the GM15 gnotobiotic mouse model.</title>
        <authorList>
            <person name="Elie C."/>
            <person name="Mathieu A."/>
            <person name="Saliou A."/>
            <person name="Darnaud M."/>
            <person name="Leulier F."/>
            <person name="Tamellini A."/>
        </authorList>
    </citation>
    <scope>NUCLEOTIDE SEQUENCE [LARGE SCALE GENOMIC DNA]</scope>
    <source>
        <strain evidence="3">ASF 502</strain>
    </source>
</reference>